<keyword evidence="1" id="KW-0812">Transmembrane</keyword>
<keyword evidence="1" id="KW-0472">Membrane</keyword>
<feature type="transmembrane region" description="Helical" evidence="1">
    <location>
        <begin position="21"/>
        <end position="43"/>
    </location>
</feature>
<evidence type="ECO:0000313" key="2">
    <source>
        <dbReference type="EMBL" id="BCR04680.1"/>
    </source>
</evidence>
<dbReference type="InterPro" id="IPR007813">
    <property type="entry name" value="PilN"/>
</dbReference>
<dbReference type="RefSeq" id="WP_221252134.1">
    <property type="nucleotide sequence ID" value="NZ_AP024355.1"/>
</dbReference>
<keyword evidence="3" id="KW-1185">Reference proteome</keyword>
<reference evidence="2 3" key="2">
    <citation type="journal article" date="2021" name="Int. J. Syst. Evol. Microbiol.">
        <title>Isolation and Polyphasic Characterization of Desulfuromonas versatilis sp. Nov., an Electrogenic Bacteria Capable of Versatile Metabolism Isolated from a Graphene Oxide-Reducing Enrichment Culture.</title>
        <authorList>
            <person name="Xie L."/>
            <person name="Yoshida N."/>
            <person name="Ishii S."/>
            <person name="Meng L."/>
        </authorList>
    </citation>
    <scope>NUCLEOTIDE SEQUENCE [LARGE SCALE GENOMIC DNA]</scope>
    <source>
        <strain evidence="2 3">NIT-T3</strain>
    </source>
</reference>
<proteinExistence type="predicted"/>
<reference evidence="2 3" key="1">
    <citation type="journal article" date="2016" name="C (Basel)">
        <title>Selective Growth of and Electricity Production by Marine Exoelectrogenic Bacteria in Self-Aggregated Hydrogel of Microbially Reduced Graphene Oxide.</title>
        <authorList>
            <person name="Yoshida N."/>
            <person name="Goto Y."/>
            <person name="Miyata Y."/>
        </authorList>
    </citation>
    <scope>NUCLEOTIDE SEQUENCE [LARGE SCALE GENOMIC DNA]</scope>
    <source>
        <strain evidence="2 3">NIT-T3</strain>
    </source>
</reference>
<protein>
    <submittedName>
        <fullName evidence="2">Type IV pilus assembly protein PilN</fullName>
    </submittedName>
</protein>
<keyword evidence="1" id="KW-1133">Transmembrane helix</keyword>
<dbReference type="PANTHER" id="PTHR40278">
    <property type="entry name" value="DNA UTILIZATION PROTEIN HOFN"/>
    <property type="match status" value="1"/>
</dbReference>
<dbReference type="EMBL" id="AP024355">
    <property type="protein sequence ID" value="BCR04680.1"/>
    <property type="molecule type" value="Genomic_DNA"/>
</dbReference>
<evidence type="ECO:0000256" key="1">
    <source>
        <dbReference type="SAM" id="Phobius"/>
    </source>
</evidence>
<organism evidence="2 3">
    <name type="scientific">Desulfuromonas versatilis</name>
    <dbReference type="NCBI Taxonomy" id="2802975"/>
    <lineage>
        <taxon>Bacteria</taxon>
        <taxon>Pseudomonadati</taxon>
        <taxon>Thermodesulfobacteriota</taxon>
        <taxon>Desulfuromonadia</taxon>
        <taxon>Desulfuromonadales</taxon>
        <taxon>Desulfuromonadaceae</taxon>
        <taxon>Desulfuromonas</taxon>
    </lineage>
</organism>
<dbReference type="InterPro" id="IPR052534">
    <property type="entry name" value="Extracell_DNA_Util/SecSys_Comp"/>
</dbReference>
<evidence type="ECO:0000313" key="3">
    <source>
        <dbReference type="Proteomes" id="UP001319827"/>
    </source>
</evidence>
<accession>A0ABN6DXA6</accession>
<dbReference type="Proteomes" id="UP001319827">
    <property type="component" value="Chromosome"/>
</dbReference>
<dbReference type="PANTHER" id="PTHR40278:SF2">
    <property type="entry name" value="TYPE IV PILUS INNER MEMBRANE COMPONENT PILN"/>
    <property type="match status" value="1"/>
</dbReference>
<gene>
    <name evidence="2" type="primary">pilN</name>
    <name evidence="2" type="ORF">DESUT3_17490</name>
</gene>
<name>A0ABN6DXA6_9BACT</name>
<sequence>MIRINLLPVRAAQKKEQLKGQLVILTLALIAVAVGCGGVYASLAGRVNDEKAAIAQKEAEINQLRKAIGEVAHFKKLQAELRGKLDVLDQLKAGKSGPVHLLDELSSALPDKLWILSFKESGGAVSLTGVGLNEETVAQFLRNLEASPYYQKVELQVVEQMVQSGLKMQKFNVNCRVEAPPKAPEK</sequence>
<dbReference type="Pfam" id="PF05137">
    <property type="entry name" value="PilN"/>
    <property type="match status" value="1"/>
</dbReference>